<protein>
    <submittedName>
        <fullName evidence="4">AMP-dependent synthetase/ligase</fullName>
    </submittedName>
</protein>
<keyword evidence="1" id="KW-0547">Nucleotide-binding</keyword>
<evidence type="ECO:0000313" key="5">
    <source>
        <dbReference type="Proteomes" id="UP001589774"/>
    </source>
</evidence>
<dbReference type="Proteomes" id="UP001589774">
    <property type="component" value="Unassembled WGS sequence"/>
</dbReference>
<evidence type="ECO:0000256" key="1">
    <source>
        <dbReference type="ARBA" id="ARBA00022741"/>
    </source>
</evidence>
<dbReference type="InterPro" id="IPR000873">
    <property type="entry name" value="AMP-dep_synth/lig_dom"/>
</dbReference>
<dbReference type="InterPro" id="IPR042099">
    <property type="entry name" value="ANL_N_sf"/>
</dbReference>
<evidence type="ECO:0000313" key="4">
    <source>
        <dbReference type="EMBL" id="MFC0321262.1"/>
    </source>
</evidence>
<comment type="caution">
    <text evidence="4">The sequence shown here is derived from an EMBL/GenBank/DDBJ whole genome shotgun (WGS) entry which is preliminary data.</text>
</comment>
<dbReference type="InterPro" id="IPR020845">
    <property type="entry name" value="AMP-binding_CS"/>
</dbReference>
<organism evidence="4 5">
    <name type="scientific">Olivibacter oleidegradans</name>
    <dbReference type="NCBI Taxonomy" id="760123"/>
    <lineage>
        <taxon>Bacteria</taxon>
        <taxon>Pseudomonadati</taxon>
        <taxon>Bacteroidota</taxon>
        <taxon>Sphingobacteriia</taxon>
        <taxon>Sphingobacteriales</taxon>
        <taxon>Sphingobacteriaceae</taxon>
        <taxon>Olivibacter</taxon>
    </lineage>
</organism>
<dbReference type="PROSITE" id="PS00455">
    <property type="entry name" value="AMP_BINDING"/>
    <property type="match status" value="1"/>
</dbReference>
<keyword evidence="2" id="KW-0067">ATP-binding</keyword>
<proteinExistence type="predicted"/>
<accession>A0ABV6HRH5</accession>
<dbReference type="EMBL" id="JBHLWO010000004">
    <property type="protein sequence ID" value="MFC0321262.1"/>
    <property type="molecule type" value="Genomic_DNA"/>
</dbReference>
<dbReference type="Gene3D" id="3.40.50.12780">
    <property type="entry name" value="N-terminal domain of ligase-like"/>
    <property type="match status" value="1"/>
</dbReference>
<dbReference type="RefSeq" id="WP_130858343.1">
    <property type="nucleotide sequence ID" value="NZ_JBHLWO010000004.1"/>
</dbReference>
<gene>
    <name evidence="4" type="ORF">ACFFI0_23295</name>
</gene>
<dbReference type="Pfam" id="PF00501">
    <property type="entry name" value="AMP-binding"/>
    <property type="match status" value="1"/>
</dbReference>
<dbReference type="PANTHER" id="PTHR43272:SF33">
    <property type="entry name" value="AMP-BINDING DOMAIN-CONTAINING PROTEIN-RELATED"/>
    <property type="match status" value="1"/>
</dbReference>
<feature type="domain" description="AMP-dependent synthetase/ligase" evidence="3">
    <location>
        <begin position="20"/>
        <end position="413"/>
    </location>
</feature>
<dbReference type="PANTHER" id="PTHR43272">
    <property type="entry name" value="LONG-CHAIN-FATTY-ACID--COA LIGASE"/>
    <property type="match status" value="1"/>
</dbReference>
<evidence type="ECO:0000259" key="3">
    <source>
        <dbReference type="Pfam" id="PF00501"/>
    </source>
</evidence>
<keyword evidence="5" id="KW-1185">Reference proteome</keyword>
<name>A0ABV6HRH5_9SPHI</name>
<evidence type="ECO:0000256" key="2">
    <source>
        <dbReference type="ARBA" id="ARBA00022840"/>
    </source>
</evidence>
<sequence length="597" mass="67147">MALSRVFDLLSNYKSSFGQKTVVAGKEGGKWMCYETDHFLQIVDNLSKGLLNLGIKKGDKLAIMSANRPEWNFTDFAINQIGAAVVPLYPTLSDHDLNYITENAEVKMAFVGTSDLAKKLKTALTLHNLDIPLYTFDKVEGEKYWKEIEEIGASLTTVDLDVYRNDIHEDDLLTLIYTSGTTGSPKGVFLSHKNLVSNFTDCAHLLPENYKTAISFLPLCHIFERMVVYLYFYKGISVYYAENMDTIVADINDVKPNGFTTVPRVLEKVYDKIVDKGKALTGIKHALFFWALDLGLKFKEPRKNSFFYKIKLAIARKLIFKKWQMALGGNIVGIISGGAALQERLARVFWAAGIPVLEGYGLTETSPVIAVNNFERNGLGFGTVGPLLKSVKVKIASDGEILCKGPNVTKGYYKNDEATREAFDEDGYFKTGDIGELTTEGFLRITDRKKEMFKTAGGKYVAPQIIENKFMESTLIAQIMVIGEGKRFPAALIVPAFEELKKWAGKNGISGSTKEDLIKDPKVIEKYQHVLDKTNESFGHWEQVKKFVLLPNEWTIDGGELTPKLSLKRKVILERTKELIDHIYSDEHDQKPREQHP</sequence>
<dbReference type="Pfam" id="PF23562">
    <property type="entry name" value="AMP-binding_C_3"/>
    <property type="match status" value="1"/>
</dbReference>
<dbReference type="SUPFAM" id="SSF56801">
    <property type="entry name" value="Acetyl-CoA synthetase-like"/>
    <property type="match status" value="1"/>
</dbReference>
<reference evidence="4 5" key="1">
    <citation type="submission" date="2024-09" db="EMBL/GenBank/DDBJ databases">
        <authorList>
            <person name="Sun Q."/>
            <person name="Mori K."/>
        </authorList>
    </citation>
    <scope>NUCLEOTIDE SEQUENCE [LARGE SCALE GENOMIC DNA]</scope>
    <source>
        <strain evidence="4 5">CCM 7765</strain>
    </source>
</reference>
<dbReference type="CDD" id="cd05907">
    <property type="entry name" value="VL_LC_FACS_like"/>
    <property type="match status" value="1"/>
</dbReference>